<dbReference type="Gene3D" id="3.40.190.10">
    <property type="entry name" value="Periplasmic binding protein-like II"/>
    <property type="match status" value="2"/>
</dbReference>
<organism evidence="4 5">
    <name type="scientific">Rhodoferax aquaticus</name>
    <dbReference type="NCBI Taxonomy" id="2527691"/>
    <lineage>
        <taxon>Bacteria</taxon>
        <taxon>Pseudomonadati</taxon>
        <taxon>Pseudomonadota</taxon>
        <taxon>Betaproteobacteria</taxon>
        <taxon>Burkholderiales</taxon>
        <taxon>Comamonadaceae</taxon>
        <taxon>Rhodoferax</taxon>
    </lineage>
</organism>
<accession>A0A515EK36</accession>
<proteinExistence type="predicted"/>
<name>A0A515EK36_9BURK</name>
<evidence type="ECO:0000313" key="4">
    <source>
        <dbReference type="EMBL" id="QDL53020.1"/>
    </source>
</evidence>
<dbReference type="PANTHER" id="PTHR35936">
    <property type="entry name" value="MEMBRANE-BOUND LYTIC MUREIN TRANSGLYCOSYLASE F"/>
    <property type="match status" value="1"/>
</dbReference>
<keyword evidence="5" id="KW-1185">Reference proteome</keyword>
<dbReference type="InterPro" id="IPR001638">
    <property type="entry name" value="Solute-binding_3/MltF_N"/>
</dbReference>
<dbReference type="AlphaFoldDB" id="A0A515EK36"/>
<evidence type="ECO:0000313" key="5">
    <source>
        <dbReference type="Proteomes" id="UP000317365"/>
    </source>
</evidence>
<evidence type="ECO:0000256" key="2">
    <source>
        <dbReference type="SAM" id="SignalP"/>
    </source>
</evidence>
<evidence type="ECO:0000259" key="3">
    <source>
        <dbReference type="SMART" id="SM00062"/>
    </source>
</evidence>
<dbReference type="Pfam" id="PF00497">
    <property type="entry name" value="SBP_bac_3"/>
    <property type="match status" value="1"/>
</dbReference>
<dbReference type="SUPFAM" id="SSF53850">
    <property type="entry name" value="Periplasmic binding protein-like II"/>
    <property type="match status" value="1"/>
</dbReference>
<feature type="chain" id="PRO_5021851075" evidence="2">
    <location>
        <begin position="24"/>
        <end position="256"/>
    </location>
</feature>
<feature type="signal peptide" evidence="2">
    <location>
        <begin position="1"/>
        <end position="23"/>
    </location>
</feature>
<dbReference type="EMBL" id="CP036282">
    <property type="protein sequence ID" value="QDL53020.1"/>
    <property type="molecule type" value="Genomic_DNA"/>
</dbReference>
<reference evidence="5" key="2">
    <citation type="journal article" date="2020" name="Int. J. Syst. Evol. Microbiol.">
        <title>Genomic insights into a novel species Rhodoferax aquaticus sp. nov., isolated from freshwater.</title>
        <authorList>
            <person name="Li T."/>
            <person name="Zhuo Y."/>
            <person name="Jin C.Z."/>
            <person name="Wu X."/>
            <person name="Ko S.R."/>
            <person name="Jin F.J."/>
            <person name="Ahn C.Y."/>
            <person name="Oh H.M."/>
            <person name="Lee H.G."/>
            <person name="Jin L."/>
        </authorList>
    </citation>
    <scope>NUCLEOTIDE SEQUENCE [LARGE SCALE GENOMIC DNA]</scope>
    <source>
        <strain evidence="5">Gr-4</strain>
    </source>
</reference>
<protein>
    <submittedName>
        <fullName evidence="4">Transporter substrate-binding domain-containing protein</fullName>
    </submittedName>
</protein>
<dbReference type="SMART" id="SM00062">
    <property type="entry name" value="PBPb"/>
    <property type="match status" value="1"/>
</dbReference>
<sequence length="256" mass="28412">MPRYLRALYRSLLGLSLAWSAHAADPIQLGIGEWPPYFSSTQKENGVFAHIVKEAFAREGVAVSYQFFPWKRALLMAEHGEVSASPGWIQTEERSKLFLFSDPVLISRTTLFYRRDRPLVFNTMADLKGKTIGAAVGYTYGEAFDQAAQTGEFTVDRTSSDEANLRKLLLGRLDAVAVNRAVGFDILTRFTDAEGKQLAATERNVNEQASRMAVSRALPNAEQLLKTFNTGLAKLQRDGTAKRLLADVETGVYSKP</sequence>
<dbReference type="PANTHER" id="PTHR35936:SF25">
    <property type="entry name" value="ABC TRANSPORTER SUBSTRATE-BINDING PROTEIN"/>
    <property type="match status" value="1"/>
</dbReference>
<dbReference type="Proteomes" id="UP000317365">
    <property type="component" value="Chromosome"/>
</dbReference>
<keyword evidence="1 2" id="KW-0732">Signal</keyword>
<gene>
    <name evidence="4" type="ORF">EXZ61_01910</name>
</gene>
<dbReference type="KEGG" id="rhg:EXZ61_01910"/>
<feature type="domain" description="Solute-binding protein family 3/N-terminal" evidence="3">
    <location>
        <begin position="26"/>
        <end position="252"/>
    </location>
</feature>
<dbReference type="RefSeq" id="WP_142808490.1">
    <property type="nucleotide sequence ID" value="NZ_CP036282.1"/>
</dbReference>
<evidence type="ECO:0000256" key="1">
    <source>
        <dbReference type="ARBA" id="ARBA00022729"/>
    </source>
</evidence>
<reference evidence="5" key="1">
    <citation type="submission" date="2019-02" db="EMBL/GenBank/DDBJ databases">
        <title>Complete genome sequence of Rhodoferax sp. Gr-4.</title>
        <authorList>
            <person name="Jin L."/>
        </authorList>
    </citation>
    <scope>NUCLEOTIDE SEQUENCE [LARGE SCALE GENOMIC DNA]</scope>
    <source>
        <strain evidence="5">Gr-4</strain>
    </source>
</reference>